<evidence type="ECO:0000256" key="6">
    <source>
        <dbReference type="ARBA" id="ARBA00022679"/>
    </source>
</evidence>
<evidence type="ECO:0000259" key="16">
    <source>
        <dbReference type="PROSITE" id="PS50885"/>
    </source>
</evidence>
<dbReference type="InterPro" id="IPR036890">
    <property type="entry name" value="HATPase_C_sf"/>
</dbReference>
<dbReference type="SMART" id="SM00911">
    <property type="entry name" value="HWE_HK"/>
    <property type="match status" value="1"/>
</dbReference>
<dbReference type="Gene3D" id="6.10.340.10">
    <property type="match status" value="1"/>
</dbReference>
<feature type="domain" description="HAMP" evidence="16">
    <location>
        <begin position="362"/>
        <end position="415"/>
    </location>
</feature>
<feature type="transmembrane region" description="Helical" evidence="15">
    <location>
        <begin position="341"/>
        <end position="361"/>
    </location>
</feature>
<dbReference type="CDD" id="cd12913">
    <property type="entry name" value="PDC1_MCP_like"/>
    <property type="match status" value="1"/>
</dbReference>
<reference evidence="17 18" key="1">
    <citation type="submission" date="2017-04" db="EMBL/GenBank/DDBJ databases">
        <authorList>
            <person name="Afonso C.L."/>
            <person name="Miller P.J."/>
            <person name="Scott M.A."/>
            <person name="Spackman E."/>
            <person name="Goraichik I."/>
            <person name="Dimitrov K.M."/>
            <person name="Suarez D.L."/>
            <person name="Swayne D.E."/>
        </authorList>
    </citation>
    <scope>NUCLEOTIDE SEQUENCE [LARGE SCALE GENOMIC DNA]</scope>
    <source>
        <strain evidence="17 18">CGMCC 1.10972</strain>
    </source>
</reference>
<keyword evidence="13" id="KW-0175">Coiled coil</keyword>
<evidence type="ECO:0000256" key="10">
    <source>
        <dbReference type="ARBA" id="ARBA00022840"/>
    </source>
</evidence>
<dbReference type="InterPro" id="IPR003660">
    <property type="entry name" value="HAMP_dom"/>
</dbReference>
<dbReference type="RefSeq" id="WP_084407882.1">
    <property type="nucleotide sequence ID" value="NZ_FWXR01000001.1"/>
</dbReference>
<evidence type="ECO:0000256" key="3">
    <source>
        <dbReference type="ARBA" id="ARBA00012438"/>
    </source>
</evidence>
<dbReference type="SUPFAM" id="SSF55874">
    <property type="entry name" value="ATPase domain of HSP90 chaperone/DNA topoisomerase II/histidine kinase"/>
    <property type="match status" value="1"/>
</dbReference>
<evidence type="ECO:0000256" key="9">
    <source>
        <dbReference type="ARBA" id="ARBA00022777"/>
    </source>
</evidence>
<dbReference type="PROSITE" id="PS50885">
    <property type="entry name" value="HAMP"/>
    <property type="match status" value="1"/>
</dbReference>
<dbReference type="InterPro" id="IPR033479">
    <property type="entry name" value="dCache_1"/>
</dbReference>
<keyword evidence="10" id="KW-0067">ATP-binding</keyword>
<evidence type="ECO:0000256" key="13">
    <source>
        <dbReference type="SAM" id="Coils"/>
    </source>
</evidence>
<dbReference type="Gene3D" id="3.30.565.10">
    <property type="entry name" value="Histidine kinase-like ATPase, C-terminal domain"/>
    <property type="match status" value="1"/>
</dbReference>
<protein>
    <recommendedName>
        <fullName evidence="3">histidine kinase</fullName>
        <ecNumber evidence="3">2.7.13.3</ecNumber>
    </recommendedName>
</protein>
<dbReference type="CDD" id="cd18774">
    <property type="entry name" value="PDC2_HK_sensor"/>
    <property type="match status" value="1"/>
</dbReference>
<comment type="catalytic activity">
    <reaction evidence="1">
        <text>ATP + protein L-histidine = ADP + protein N-phospho-L-histidine.</text>
        <dbReference type="EC" id="2.7.13.3"/>
    </reaction>
</comment>
<evidence type="ECO:0000256" key="15">
    <source>
        <dbReference type="SAM" id="Phobius"/>
    </source>
</evidence>
<feature type="region of interest" description="Disordered" evidence="14">
    <location>
        <begin position="602"/>
        <end position="628"/>
    </location>
</feature>
<evidence type="ECO:0000256" key="7">
    <source>
        <dbReference type="ARBA" id="ARBA00022692"/>
    </source>
</evidence>
<evidence type="ECO:0000256" key="4">
    <source>
        <dbReference type="ARBA" id="ARBA00022475"/>
    </source>
</evidence>
<keyword evidence="4" id="KW-1003">Cell membrane</keyword>
<feature type="coiled-coil region" evidence="13">
    <location>
        <begin position="410"/>
        <end position="462"/>
    </location>
</feature>
<evidence type="ECO:0000256" key="5">
    <source>
        <dbReference type="ARBA" id="ARBA00022553"/>
    </source>
</evidence>
<evidence type="ECO:0000256" key="2">
    <source>
        <dbReference type="ARBA" id="ARBA00004651"/>
    </source>
</evidence>
<comment type="subcellular location">
    <subcellularLocation>
        <location evidence="2">Cell membrane</location>
        <topology evidence="2">Multi-pass membrane protein</topology>
    </subcellularLocation>
</comment>
<dbReference type="OrthoDB" id="9789782at2"/>
<keyword evidence="6" id="KW-0808">Transferase</keyword>
<dbReference type="GO" id="GO:0007165">
    <property type="term" value="P:signal transduction"/>
    <property type="evidence" value="ECO:0007669"/>
    <property type="project" value="InterPro"/>
</dbReference>
<evidence type="ECO:0000313" key="17">
    <source>
        <dbReference type="EMBL" id="SMC32952.1"/>
    </source>
</evidence>
<sequence length="678" mass="73930">MRSLRVVLPLMLVALQAIAIVVIFGLTTFASEDVLLSYGDRLTQKFAQDTTAFTESFLDPADDAAALSQRLAESAVVTATDPDRLIRYFYEILRSKSDFSGIYYGASDGSFIFVNRDHSVDGATYRSKRIVTQPTRRVELTYYNALFEPIVKRDDPADSFDPRQRIWYEDAVKAGTVVWTKPYVFFSARRPGITVATPVTDPSSAKLAGVVGIDIEIDAVSHFLDSLEIGENGSAAVISEDGDIIAHRDASVIVEGTADEEPRFARFDEIGDPTLVAVFESLPSGIESLAPGEARLARVEVDGSWWRGAVQRLRGSRTPWAVVTYLPEDEILAPLKRVRDLGLGVSLLVLVLTAIAGALFARAVTRPIKALAAQADRIADGRFEDVAIPSMYFTELERTKRAVRRATRWLREFMARNEALTSELRQAGEALERRVDERTSELAKVNAELAEANEASRLLAQELDHRVKNLFAMTSALVTLSAREAGSARELKRIACDRIAALSRAHSTSKNPTTAPLRDIVEAIVRPFADLDSVEVTLDGPALVLDRGEAGSLSLILYELATNAAKYGALAKDGGRLAVDWSKSDDGVVHLVWTETMRNGAKAYERSPNTGEDDEPASHEAEHAAASSGFGSQLIDAMTTSLGASLDKHDLAEGGIRILLSFPSKEADRTEQDGEASP</sequence>
<dbReference type="Gene3D" id="3.30.450.20">
    <property type="entry name" value="PAS domain"/>
    <property type="match status" value="1"/>
</dbReference>
<evidence type="ECO:0000256" key="8">
    <source>
        <dbReference type="ARBA" id="ARBA00022741"/>
    </source>
</evidence>
<dbReference type="GO" id="GO:0004673">
    <property type="term" value="F:protein histidine kinase activity"/>
    <property type="evidence" value="ECO:0007669"/>
    <property type="project" value="UniProtKB-EC"/>
</dbReference>
<dbReference type="PANTHER" id="PTHR41523">
    <property type="entry name" value="TWO-COMPONENT SYSTEM SENSOR PROTEIN"/>
    <property type="match status" value="1"/>
</dbReference>
<organism evidence="17 18">
    <name type="scientific">Fulvimarina manganoxydans</name>
    <dbReference type="NCBI Taxonomy" id="937218"/>
    <lineage>
        <taxon>Bacteria</taxon>
        <taxon>Pseudomonadati</taxon>
        <taxon>Pseudomonadota</taxon>
        <taxon>Alphaproteobacteria</taxon>
        <taxon>Hyphomicrobiales</taxon>
        <taxon>Aurantimonadaceae</taxon>
        <taxon>Fulvimarina</taxon>
    </lineage>
</organism>
<keyword evidence="11 15" id="KW-1133">Transmembrane helix</keyword>
<evidence type="ECO:0000256" key="14">
    <source>
        <dbReference type="SAM" id="MobiDB-lite"/>
    </source>
</evidence>
<dbReference type="Pfam" id="PF02743">
    <property type="entry name" value="dCache_1"/>
    <property type="match status" value="1"/>
</dbReference>
<keyword evidence="8" id="KW-0547">Nucleotide-binding</keyword>
<dbReference type="GO" id="GO:0005886">
    <property type="term" value="C:plasma membrane"/>
    <property type="evidence" value="ECO:0007669"/>
    <property type="project" value="UniProtKB-SubCell"/>
</dbReference>
<keyword evidence="7 15" id="KW-0812">Transmembrane</keyword>
<evidence type="ECO:0000256" key="12">
    <source>
        <dbReference type="ARBA" id="ARBA00023136"/>
    </source>
</evidence>
<dbReference type="Proteomes" id="UP000192656">
    <property type="component" value="Unassembled WGS sequence"/>
</dbReference>
<dbReference type="AlphaFoldDB" id="A0A1W1Y9W2"/>
<evidence type="ECO:0000256" key="1">
    <source>
        <dbReference type="ARBA" id="ARBA00000085"/>
    </source>
</evidence>
<dbReference type="STRING" id="937218.SAMN06297251_10198"/>
<dbReference type="InterPro" id="IPR011102">
    <property type="entry name" value="Sig_transdc_His_kinase_HWE"/>
</dbReference>
<dbReference type="EC" id="2.7.13.3" evidence="3"/>
<accession>A0A1W1Y9W2</accession>
<keyword evidence="9 17" id="KW-0418">Kinase</keyword>
<keyword evidence="18" id="KW-1185">Reference proteome</keyword>
<keyword evidence="5" id="KW-0597">Phosphoprotein</keyword>
<dbReference type="Pfam" id="PF07536">
    <property type="entry name" value="HWE_HK"/>
    <property type="match status" value="1"/>
</dbReference>
<evidence type="ECO:0000256" key="11">
    <source>
        <dbReference type="ARBA" id="ARBA00022989"/>
    </source>
</evidence>
<gene>
    <name evidence="17" type="ORF">SAMN06297251_10198</name>
</gene>
<dbReference type="GO" id="GO:0005524">
    <property type="term" value="F:ATP binding"/>
    <property type="evidence" value="ECO:0007669"/>
    <property type="project" value="UniProtKB-KW"/>
</dbReference>
<dbReference type="EMBL" id="FWXR01000001">
    <property type="protein sequence ID" value="SMC32952.1"/>
    <property type="molecule type" value="Genomic_DNA"/>
</dbReference>
<proteinExistence type="predicted"/>
<name>A0A1W1Y9W2_9HYPH</name>
<dbReference type="PANTHER" id="PTHR41523:SF8">
    <property type="entry name" value="ETHYLENE RESPONSE SENSOR PROTEIN"/>
    <property type="match status" value="1"/>
</dbReference>
<evidence type="ECO:0000313" key="18">
    <source>
        <dbReference type="Proteomes" id="UP000192656"/>
    </source>
</evidence>
<keyword evidence="12 15" id="KW-0472">Membrane</keyword>